<evidence type="ECO:0000313" key="3">
    <source>
        <dbReference type="EMBL" id="EGF16598.1"/>
    </source>
</evidence>
<dbReference type="PROSITE" id="PS51782">
    <property type="entry name" value="LYSM"/>
    <property type="match status" value="1"/>
</dbReference>
<dbReference type="STRING" id="888062.HMPREF9083_0074"/>
<dbReference type="AlphaFoldDB" id="F2BV57"/>
<proteinExistence type="predicted"/>
<keyword evidence="4" id="KW-1185">Reference proteome</keyword>
<organism evidence="3 4">
    <name type="scientific">Dialister micraerophilus DSM 19965</name>
    <dbReference type="NCBI Taxonomy" id="888062"/>
    <lineage>
        <taxon>Bacteria</taxon>
        <taxon>Bacillati</taxon>
        <taxon>Bacillota</taxon>
        <taxon>Negativicutes</taxon>
        <taxon>Veillonellales</taxon>
        <taxon>Veillonellaceae</taxon>
        <taxon>Dialister</taxon>
    </lineage>
</organism>
<accession>F2BV57</accession>
<reference evidence="3 4" key="1">
    <citation type="submission" date="2011-02" db="EMBL/GenBank/DDBJ databases">
        <authorList>
            <person name="Muzny D."/>
            <person name="Qin X."/>
            <person name="Deng J."/>
            <person name="Jiang H."/>
            <person name="Liu Y."/>
            <person name="Qu J."/>
            <person name="Song X.-Z."/>
            <person name="Zhang L."/>
            <person name="Thornton R."/>
            <person name="Coyle M."/>
            <person name="Francisco L."/>
            <person name="Jackson L."/>
            <person name="Javaid M."/>
            <person name="Korchina V."/>
            <person name="Kovar C."/>
            <person name="Mata R."/>
            <person name="Mathew T."/>
            <person name="Ngo R."/>
            <person name="Nguyen L."/>
            <person name="Nguyen N."/>
            <person name="Okwuonu G."/>
            <person name="Ongeri F."/>
            <person name="Pham C."/>
            <person name="Simmons D."/>
            <person name="Wilczek-Boney K."/>
            <person name="Hale W."/>
            <person name="Jakkamsetti A."/>
            <person name="Pham P."/>
            <person name="Ruth R."/>
            <person name="San Lucas F."/>
            <person name="Warren J."/>
            <person name="Zhang J."/>
            <person name="Zhao Z."/>
            <person name="Zhou C."/>
            <person name="Zhu D."/>
            <person name="Lee S."/>
            <person name="Bess C."/>
            <person name="Blankenburg K."/>
            <person name="Forbes L."/>
            <person name="Fu Q."/>
            <person name="Gubbala S."/>
            <person name="Hirani K."/>
            <person name="Jayaseelan J.C."/>
            <person name="Lara F."/>
            <person name="Munidasa M."/>
            <person name="Palculict T."/>
            <person name="Patil S."/>
            <person name="Pu L.-L."/>
            <person name="Saada N."/>
            <person name="Tang L."/>
            <person name="Weissenberger G."/>
            <person name="Zhu Y."/>
            <person name="Hemphill L."/>
            <person name="Shang Y."/>
            <person name="Youmans B."/>
            <person name="Ayvaz T."/>
            <person name="Ross M."/>
            <person name="Santibanez J."/>
            <person name="Aqrawi P."/>
            <person name="Gross S."/>
            <person name="Joshi V."/>
            <person name="Fowler G."/>
            <person name="Nazareth L."/>
            <person name="Reid J."/>
            <person name="Worley K."/>
            <person name="Petrosino J."/>
            <person name="Highlander S."/>
            <person name="Gibbs R."/>
        </authorList>
    </citation>
    <scope>NUCLEOTIDE SEQUENCE [LARGE SCALE GENOMIC DNA]</scope>
    <source>
        <strain evidence="3 4">DSM 19965</strain>
    </source>
</reference>
<keyword evidence="1" id="KW-0472">Membrane</keyword>
<dbReference type="InterPro" id="IPR036779">
    <property type="entry name" value="LysM_dom_sf"/>
</dbReference>
<feature type="transmembrane region" description="Helical" evidence="1">
    <location>
        <begin position="13"/>
        <end position="33"/>
    </location>
</feature>
<evidence type="ECO:0000256" key="1">
    <source>
        <dbReference type="SAM" id="Phobius"/>
    </source>
</evidence>
<dbReference type="Gene3D" id="3.10.350.10">
    <property type="entry name" value="LysM domain"/>
    <property type="match status" value="1"/>
</dbReference>
<dbReference type="EMBL" id="AFBB01000002">
    <property type="protein sequence ID" value="EGF16598.1"/>
    <property type="molecule type" value="Genomic_DNA"/>
</dbReference>
<evidence type="ECO:0000259" key="2">
    <source>
        <dbReference type="PROSITE" id="PS51782"/>
    </source>
</evidence>
<evidence type="ECO:0000313" key="4">
    <source>
        <dbReference type="Proteomes" id="UP000003503"/>
    </source>
</evidence>
<dbReference type="eggNOG" id="COG1388">
    <property type="taxonomic scope" value="Bacteria"/>
</dbReference>
<gene>
    <name evidence="3" type="ORF">HMPREF9083_0074</name>
</gene>
<name>F2BV57_9FIRM</name>
<keyword evidence="1" id="KW-0812">Transmembrane</keyword>
<sequence>MFYLEVVNFMKKIIVFLLISICFYGFIVNASTLQEKKYKEVMIEKNETLWDVAKRNVGTDKDIRKYIYEIQKINKIEDPGKIIPGKIIKLPE</sequence>
<comment type="caution">
    <text evidence="3">The sequence shown here is derived from an EMBL/GenBank/DDBJ whole genome shotgun (WGS) entry which is preliminary data.</text>
</comment>
<dbReference type="InterPro" id="IPR018392">
    <property type="entry name" value="LysM"/>
</dbReference>
<feature type="domain" description="LysM" evidence="2">
    <location>
        <begin position="39"/>
        <end position="90"/>
    </location>
</feature>
<dbReference type="HOGENOM" id="CLU_136034_3_1_9"/>
<dbReference type="Proteomes" id="UP000003503">
    <property type="component" value="Unassembled WGS sequence"/>
</dbReference>
<keyword evidence="1" id="KW-1133">Transmembrane helix</keyword>
<dbReference type="Pfam" id="PF01476">
    <property type="entry name" value="LysM"/>
    <property type="match status" value="1"/>
</dbReference>
<protein>
    <recommendedName>
        <fullName evidence="2">LysM domain-containing protein</fullName>
    </recommendedName>
</protein>